<organism evidence="3 4">
    <name type="scientific">Riccia sorocarpa</name>
    <dbReference type="NCBI Taxonomy" id="122646"/>
    <lineage>
        <taxon>Eukaryota</taxon>
        <taxon>Viridiplantae</taxon>
        <taxon>Streptophyta</taxon>
        <taxon>Embryophyta</taxon>
        <taxon>Marchantiophyta</taxon>
        <taxon>Marchantiopsida</taxon>
        <taxon>Marchantiidae</taxon>
        <taxon>Marchantiales</taxon>
        <taxon>Ricciaceae</taxon>
        <taxon>Riccia</taxon>
    </lineage>
</organism>
<accession>A0ABD3GDM2</accession>
<dbReference type="AlphaFoldDB" id="A0ABD3GDM2"/>
<reference evidence="3 4" key="1">
    <citation type="submission" date="2024-09" db="EMBL/GenBank/DDBJ databases">
        <title>Chromosome-scale assembly of Riccia sorocarpa.</title>
        <authorList>
            <person name="Paukszto L."/>
        </authorList>
    </citation>
    <scope>NUCLEOTIDE SEQUENCE [LARGE SCALE GENOMIC DNA]</scope>
    <source>
        <strain evidence="3">LP-2024</strain>
        <tissue evidence="3">Aerial parts of the thallus</tissue>
    </source>
</reference>
<dbReference type="Proteomes" id="UP001633002">
    <property type="component" value="Unassembled WGS sequence"/>
</dbReference>
<dbReference type="EMBL" id="JBJQOH010000008">
    <property type="protein sequence ID" value="KAL3675259.1"/>
    <property type="molecule type" value="Genomic_DNA"/>
</dbReference>
<dbReference type="Pfam" id="PF13966">
    <property type="entry name" value="zf-RVT"/>
    <property type="match status" value="1"/>
</dbReference>
<dbReference type="PANTHER" id="PTHR33116">
    <property type="entry name" value="REVERSE TRANSCRIPTASE ZINC-BINDING DOMAIN-CONTAINING PROTEIN-RELATED-RELATED"/>
    <property type="match status" value="1"/>
</dbReference>
<evidence type="ECO:0000313" key="4">
    <source>
        <dbReference type="Proteomes" id="UP001633002"/>
    </source>
</evidence>
<comment type="caution">
    <text evidence="3">The sequence shown here is derived from an EMBL/GenBank/DDBJ whole genome shotgun (WGS) entry which is preliminary data.</text>
</comment>
<keyword evidence="4" id="KW-1185">Reference proteome</keyword>
<feature type="domain" description="Reverse transcriptase zinc-binding" evidence="2">
    <location>
        <begin position="298"/>
        <end position="366"/>
    </location>
</feature>
<feature type="compositionally biased region" description="Polar residues" evidence="1">
    <location>
        <begin position="480"/>
        <end position="502"/>
    </location>
</feature>
<evidence type="ECO:0000256" key="1">
    <source>
        <dbReference type="SAM" id="MobiDB-lite"/>
    </source>
</evidence>
<dbReference type="InterPro" id="IPR026960">
    <property type="entry name" value="RVT-Znf"/>
</dbReference>
<proteinExistence type="predicted"/>
<sequence>MSLDRSEAWLHRTGCRVLAREEEETYMGCKIGEDISEEHHTRDITSKITRRLSHWANAFLSWTSKVILLKHILRSLPVYQFLGLGLENISYRKLEVPCRVFLWGTNPEGRAKTALVSWEKITKQPEKGGLGITSFKDVSETLKMRYVGRLLGGDKSDWANMARFILHHGMCNRVKGRDFRWWTIEEGMLMLPTIPAPKNSADVNGCWQNLRQKLREAALDITPQQQQEIDRFQTWIQVILIEGTALQDSTSWRWEGDTEPWSGWIQLTRFWSCKIRRFEEIEDFTSKWTPELNKLSWKKRWSLLWQRGGSIRSKLWVWRLLHRGFYTGERAEKMRMSTDPCQRCSSGESESVQHMFWDCARSRYLWRDLRSRFRQHQVNIHISSNFLDTIDAALVEKTKGGIMIHILAPLLQTIRRDRNESVYRQSQASTPLKIILEQAKLELEGGMKTTMSEEAWNIRLKGIATLTTILGENPREETSQEVPSENDVVNNDHQSNTQPASTQDQQDDSQDLARTLAHIQIEDSITTP</sequence>
<feature type="region of interest" description="Disordered" evidence="1">
    <location>
        <begin position="471"/>
        <end position="512"/>
    </location>
</feature>
<name>A0ABD3GDM2_9MARC</name>
<evidence type="ECO:0000313" key="3">
    <source>
        <dbReference type="EMBL" id="KAL3675259.1"/>
    </source>
</evidence>
<evidence type="ECO:0000259" key="2">
    <source>
        <dbReference type="Pfam" id="PF13966"/>
    </source>
</evidence>
<gene>
    <name evidence="3" type="ORF">R1sor_025207</name>
</gene>
<protein>
    <recommendedName>
        <fullName evidence="2">Reverse transcriptase zinc-binding domain-containing protein</fullName>
    </recommendedName>
</protein>
<dbReference type="PANTHER" id="PTHR33116:SF78">
    <property type="entry name" value="OS12G0587133 PROTEIN"/>
    <property type="match status" value="1"/>
</dbReference>